<evidence type="ECO:0000313" key="1">
    <source>
        <dbReference type="EMBL" id="NNV21973.1"/>
    </source>
</evidence>
<evidence type="ECO:0000313" key="4">
    <source>
        <dbReference type="Proteomes" id="UP000526233"/>
    </source>
</evidence>
<keyword evidence="3" id="KW-1185">Reference proteome</keyword>
<organism evidence="2 3">
    <name type="scientific">Brucella pseudogrignonensis</name>
    <dbReference type="NCBI Taxonomy" id="419475"/>
    <lineage>
        <taxon>Bacteria</taxon>
        <taxon>Pseudomonadati</taxon>
        <taxon>Pseudomonadota</taxon>
        <taxon>Alphaproteobacteria</taxon>
        <taxon>Hyphomicrobiales</taxon>
        <taxon>Brucellaceae</taxon>
        <taxon>Brucella/Ochrobactrum group</taxon>
        <taxon>Brucella</taxon>
    </lineage>
</organism>
<reference evidence="2 3" key="1">
    <citation type="submission" date="2017-07" db="EMBL/GenBank/DDBJ databases">
        <title>Phylogenetic study on the rhizospheric bacterium Ochrobactrum sp. A44.</title>
        <authorList>
            <person name="Krzyzanowska D.M."/>
            <person name="Ossowicki A."/>
            <person name="Rajewska M."/>
            <person name="Maciag T."/>
            <person name="Kaczynski Z."/>
            <person name="Czerwicka M."/>
            <person name="Jafra S."/>
        </authorList>
    </citation>
    <scope>NUCLEOTIDE SEQUENCE [LARGE SCALE GENOMIC DNA]</scope>
    <source>
        <strain evidence="2 3">CCUG 30717</strain>
    </source>
</reference>
<comment type="caution">
    <text evidence="2">The sequence shown here is derived from an EMBL/GenBank/DDBJ whole genome shotgun (WGS) entry which is preliminary data.</text>
</comment>
<name>A0A256GDS5_9HYPH</name>
<dbReference type="RefSeq" id="WP_094543782.1">
    <property type="nucleotide sequence ID" value="NZ_JBHEEM010000013.1"/>
</dbReference>
<reference evidence="1 4" key="2">
    <citation type="submission" date="2018-11" db="EMBL/GenBank/DDBJ databases">
        <title>Genome sequencing and analysis.</title>
        <authorList>
            <person name="Huang Y.-T."/>
        </authorList>
    </citation>
    <scope>NUCLEOTIDE SEQUENCE [LARGE SCALE GENOMIC DNA]</scope>
    <source>
        <strain evidence="1 4">SHIN</strain>
    </source>
</reference>
<accession>A0A256GDS5</accession>
<evidence type="ECO:0000313" key="3">
    <source>
        <dbReference type="Proteomes" id="UP000216188"/>
    </source>
</evidence>
<dbReference type="EMBL" id="NNRM01000022">
    <property type="protein sequence ID" value="OYR25304.1"/>
    <property type="molecule type" value="Genomic_DNA"/>
</dbReference>
<protein>
    <submittedName>
        <fullName evidence="2">Uncharacterized protein</fullName>
    </submittedName>
</protein>
<dbReference type="Proteomes" id="UP000216188">
    <property type="component" value="Unassembled WGS sequence"/>
</dbReference>
<dbReference type="Proteomes" id="UP000526233">
    <property type="component" value="Unassembled WGS sequence"/>
</dbReference>
<dbReference type="EMBL" id="PKQI01000003">
    <property type="protein sequence ID" value="NNV21973.1"/>
    <property type="molecule type" value="Genomic_DNA"/>
</dbReference>
<dbReference type="AlphaFoldDB" id="A0A256GDS5"/>
<sequence length="368" mass="40500">MRRHWSNCITHFDTEVEGFIQSYFGEQERQCLLVAAAGFDPRSQRIATMLANVLGPRLSGIFIREERGQPDPALRDRANDNAKALKALVPNCEILDVEVFGDDGAAIGGPRIAATLGALLIDPKITDIVLDMSALSIGIGFPAAKLLLSECETVGRSFHLLIVSNPELDDNIVSEPADRPMPVKGFSGSVALDGLLDPARIWIPQLAKGRKAALTKIGLSVGECYKICPVVPFPARDPRRADGLISEYENELVNEWQVDPRDLVYVSERNPLDCYRTLSTLKQRYDKTVSGSFEPRVILSPIGSKVMAAGALMAAIEHDLTVQYLETVRYEFNAPDDSDQEKEDMMVHVLLSGPAYGDYDALVRTEEI</sequence>
<proteinExistence type="predicted"/>
<evidence type="ECO:0000313" key="2">
    <source>
        <dbReference type="EMBL" id="OYR25304.1"/>
    </source>
</evidence>
<gene>
    <name evidence="2" type="ORF">CEV34_3028</name>
    <name evidence="1" type="ORF">EHE22_16260</name>
</gene>